<evidence type="ECO:0000256" key="1">
    <source>
        <dbReference type="SAM" id="MobiDB-lite"/>
    </source>
</evidence>
<dbReference type="RefSeq" id="WP_161390290.1">
    <property type="nucleotide sequence ID" value="NZ_JBHSCP010000001.1"/>
</dbReference>
<evidence type="ECO:0000313" key="4">
    <source>
        <dbReference type="EMBL" id="MXO98675.1"/>
    </source>
</evidence>
<dbReference type="Pfam" id="PF16313">
    <property type="entry name" value="DUF4953"/>
    <property type="match status" value="1"/>
</dbReference>
<dbReference type="PANTHER" id="PTHR38478:SF1">
    <property type="entry name" value="ZINC DEPENDENT METALLOPROTEASE DOMAIN LIPOPROTEIN"/>
    <property type="match status" value="1"/>
</dbReference>
<dbReference type="CDD" id="cd04276">
    <property type="entry name" value="ZnMc_MMP_like_2"/>
    <property type="match status" value="1"/>
</dbReference>
<evidence type="ECO:0000259" key="2">
    <source>
        <dbReference type="Pfam" id="PF16313"/>
    </source>
</evidence>
<gene>
    <name evidence="4" type="ORF">GRI97_06715</name>
</gene>
<proteinExistence type="predicted"/>
<dbReference type="Pfam" id="PF17148">
    <property type="entry name" value="DUF5117"/>
    <property type="match status" value="1"/>
</dbReference>
<dbReference type="Gene3D" id="3.40.390.10">
    <property type="entry name" value="Collagenase (Catalytic Domain)"/>
    <property type="match status" value="1"/>
</dbReference>
<reference evidence="4 5" key="1">
    <citation type="submission" date="2019-12" db="EMBL/GenBank/DDBJ databases">
        <title>Genomic-based taxomic classification of the family Erythrobacteraceae.</title>
        <authorList>
            <person name="Xu L."/>
        </authorList>
    </citation>
    <scope>NUCLEOTIDE SEQUENCE [LARGE SCALE GENOMIC DNA]</scope>
    <source>
        <strain evidence="4 5">S36</strain>
    </source>
</reference>
<accession>A0A6I4TR48</accession>
<dbReference type="EMBL" id="WTYJ01000001">
    <property type="protein sequence ID" value="MXO98675.1"/>
    <property type="molecule type" value="Genomic_DNA"/>
</dbReference>
<protein>
    <submittedName>
        <fullName evidence="4">DUF5117 domain-containing protein</fullName>
    </submittedName>
</protein>
<dbReference type="AlphaFoldDB" id="A0A6I4TR48"/>
<dbReference type="PROSITE" id="PS51318">
    <property type="entry name" value="TAT"/>
    <property type="match status" value="1"/>
</dbReference>
<dbReference type="PANTHER" id="PTHR38478">
    <property type="entry name" value="PEPTIDASE M1A AND M12B"/>
    <property type="match status" value="1"/>
</dbReference>
<dbReference type="InterPro" id="IPR032534">
    <property type="entry name" value="EcxA_zinc-bd"/>
</dbReference>
<sequence length="839" mass="91745">MSDRVNAARPGGQARRQWRQAGLLAGAAAVLLGLGAPLPAMAQASATRASVAGLERKDGFVPFYWDAAAGKVLLEVPAFNEDVLYYVSAATNPGSVEIGFDRGIIYTAVVHFERSGNQVVVNQINLDFRATAGTAETQAGVRDSFPTSVLAVLPVVSDAGGRVVVDGTPLFMRDAGYVARQLKRSGQGEFRFDATRSAFSPAVMKSFPENTEIETIATFASTAPGGAASEVMPAPDTFSLRIHHSFLKAPVGYVPREADPRIGVSSIGFQDFSKPIDESPFTRWVRRWRLEKKDPSAAMSEPVEPIVYYFDPAAPEPIRQAMKEGLLWWNKSFEAAGFINAIEARDAPADMDPMDIRYAYVLWIQRDGRGFSSSGAFIDPRTGEVLGSKTHMDTYRMRTIGNYYDIYSGGLAEDGTGLTVADPSLTSTDTFNAMPVGQRDMAFLRQAVLSAHELGHTLGFGHNWNAALNDRSSVMHYPVPRARVKDGKIDLSESYQTSIGSYDTFMVRYAYTPFAPEQEEAGLDGVIGEMRQQGVQFTLGSDPRYSWYTDSNGPIAELRDTAAVREVALASYGPDMLKPGEAYGSMRDMRLWMVYLQERYAIEWGQRYIGGLFQNIVLKGKENGLAPTEFIPGAQQREIFSLLMKTIEPGHLAIPETLLAQLAPDPGENREDMSKDPLFDQLRAARILASLTIEPLFDADRSARMVALSVRQSDALGFPEMVDGVLVATWGRAATGSAGDKALLRVTQNVALESMMKLGGAADAAPEARYFVLDKLGQLATDLRKRTDADPLTAAFYRETARQIDRYLEDPVGQAPKSVMPAWGDQPRSRFPSPPGPPL</sequence>
<feature type="domain" description="DUF5117" evidence="3">
    <location>
        <begin position="107"/>
        <end position="293"/>
    </location>
</feature>
<dbReference type="InterPro" id="IPR034032">
    <property type="entry name" value="Zn_MMP-like_bac"/>
</dbReference>
<dbReference type="InterPro" id="IPR006311">
    <property type="entry name" value="TAT_signal"/>
</dbReference>
<keyword evidence="5" id="KW-1185">Reference proteome</keyword>
<dbReference type="SUPFAM" id="SSF55486">
    <property type="entry name" value="Metalloproteases ('zincins'), catalytic domain"/>
    <property type="match status" value="1"/>
</dbReference>
<name>A0A6I4TR48_9SPHN</name>
<feature type="domain" description="EcxA zinc-binding" evidence="2">
    <location>
        <begin position="448"/>
        <end position="732"/>
    </location>
</feature>
<dbReference type="GO" id="GO:0008237">
    <property type="term" value="F:metallopeptidase activity"/>
    <property type="evidence" value="ECO:0007669"/>
    <property type="project" value="InterPro"/>
</dbReference>
<evidence type="ECO:0000259" key="3">
    <source>
        <dbReference type="Pfam" id="PF17148"/>
    </source>
</evidence>
<feature type="region of interest" description="Disordered" evidence="1">
    <location>
        <begin position="810"/>
        <end position="839"/>
    </location>
</feature>
<dbReference type="InterPro" id="IPR033413">
    <property type="entry name" value="DUF5117"/>
</dbReference>
<dbReference type="InterPro" id="IPR024079">
    <property type="entry name" value="MetalloPept_cat_dom_sf"/>
</dbReference>
<evidence type="ECO:0000313" key="5">
    <source>
        <dbReference type="Proteomes" id="UP000469430"/>
    </source>
</evidence>
<dbReference type="Proteomes" id="UP000469430">
    <property type="component" value="Unassembled WGS sequence"/>
</dbReference>
<comment type="caution">
    <text evidence="4">The sequence shown here is derived from an EMBL/GenBank/DDBJ whole genome shotgun (WGS) entry which is preliminary data.</text>
</comment>
<dbReference type="OrthoDB" id="9776599at2"/>
<organism evidence="4 5">
    <name type="scientific">Croceibacterium xixiisoli</name>
    <dbReference type="NCBI Taxonomy" id="1476466"/>
    <lineage>
        <taxon>Bacteria</taxon>
        <taxon>Pseudomonadati</taxon>
        <taxon>Pseudomonadota</taxon>
        <taxon>Alphaproteobacteria</taxon>
        <taxon>Sphingomonadales</taxon>
        <taxon>Erythrobacteraceae</taxon>
        <taxon>Croceibacterium</taxon>
    </lineage>
</organism>